<sequence>MTETLYLDLFFLVNLAADCYLLFLTGLVLREPVRKRKGRLLLGAVVGAAAGCALVFFPNLPVSVWILLELVLPAVLMTRAAFGRGGLLELLRRTTVLWMAAALTGGSFSLLESAGGGRELPVSGNAPQAFVGTVTAVWEQTPWTFRKFGLALSVAGGALWAGTVFLRQGMAFHNSLYEATLYYQGKQKTVRALRDTGNQLYEPYHHQPVHILERSAGLEFGEAAAQVIYVPFCSVGKEHGILAAVRMDRMEIRQRGRLVRVLENPWVAFCETPLSARHRYEMLLHGELTL</sequence>
<comment type="caution">
    <text evidence="2">The sequence shown here is derived from an EMBL/GenBank/DDBJ whole genome shotgun (WGS) entry which is preliminary data.</text>
</comment>
<keyword evidence="1" id="KW-1133">Transmembrane helix</keyword>
<keyword evidence="1" id="KW-0812">Transmembrane</keyword>
<evidence type="ECO:0000256" key="1">
    <source>
        <dbReference type="SAM" id="Phobius"/>
    </source>
</evidence>
<feature type="transmembrane region" description="Helical" evidence="1">
    <location>
        <begin position="148"/>
        <end position="166"/>
    </location>
</feature>
<dbReference type="RefSeq" id="WP_349229555.1">
    <property type="nucleotide sequence ID" value="NZ_JBBMFJ010000018.1"/>
</dbReference>
<dbReference type="Pfam" id="PF03419">
    <property type="entry name" value="Peptidase_U4"/>
    <property type="match status" value="1"/>
</dbReference>
<feature type="transmembrane region" description="Helical" evidence="1">
    <location>
        <begin position="40"/>
        <end position="57"/>
    </location>
</feature>
<dbReference type="InterPro" id="IPR005081">
    <property type="entry name" value="SpoIIGA"/>
</dbReference>
<dbReference type="EMBL" id="JBBMFJ010000018">
    <property type="protein sequence ID" value="MEQ2563410.1"/>
    <property type="molecule type" value="Genomic_DNA"/>
</dbReference>
<evidence type="ECO:0000313" key="2">
    <source>
        <dbReference type="EMBL" id="MEQ2563410.1"/>
    </source>
</evidence>
<organism evidence="2 3">
    <name type="scientific">Ventrimonas faecis</name>
    <dbReference type="NCBI Taxonomy" id="3133170"/>
    <lineage>
        <taxon>Bacteria</taxon>
        <taxon>Bacillati</taxon>
        <taxon>Bacillota</taxon>
        <taxon>Clostridia</taxon>
        <taxon>Lachnospirales</taxon>
        <taxon>Lachnospiraceae</taxon>
        <taxon>Ventrimonas</taxon>
    </lineage>
</organism>
<gene>
    <name evidence="2" type="ORF">WMO41_09620</name>
</gene>
<dbReference type="Proteomes" id="UP001437460">
    <property type="component" value="Unassembled WGS sequence"/>
</dbReference>
<feature type="transmembrane region" description="Helical" evidence="1">
    <location>
        <begin position="63"/>
        <end position="82"/>
    </location>
</feature>
<evidence type="ECO:0000313" key="3">
    <source>
        <dbReference type="Proteomes" id="UP001437460"/>
    </source>
</evidence>
<protein>
    <submittedName>
        <fullName evidence="2">Sigma-E processing peptidase SpoIIGA</fullName>
    </submittedName>
</protein>
<keyword evidence="3" id="KW-1185">Reference proteome</keyword>
<keyword evidence="1" id="KW-0472">Membrane</keyword>
<proteinExistence type="predicted"/>
<feature type="transmembrane region" description="Helical" evidence="1">
    <location>
        <begin position="6"/>
        <end position="28"/>
    </location>
</feature>
<name>A0ABV1HM55_9FIRM</name>
<accession>A0ABV1HM55</accession>
<reference evidence="2 3" key="1">
    <citation type="submission" date="2024-03" db="EMBL/GenBank/DDBJ databases">
        <title>Human intestinal bacterial collection.</title>
        <authorList>
            <person name="Pauvert C."/>
            <person name="Hitch T.C.A."/>
            <person name="Clavel T."/>
        </authorList>
    </citation>
    <scope>NUCLEOTIDE SEQUENCE [LARGE SCALE GENOMIC DNA]</scope>
    <source>
        <strain evidence="2 3">CLA-AP-H27</strain>
    </source>
</reference>